<dbReference type="Pfam" id="PF01637">
    <property type="entry name" value="ATPase_2"/>
    <property type="match status" value="1"/>
</dbReference>
<reference evidence="3" key="2">
    <citation type="submission" date="2020-09" db="EMBL/GenBank/DDBJ databases">
        <authorList>
            <person name="Sun Q."/>
            <person name="Ohkuma M."/>
        </authorList>
    </citation>
    <scope>NUCLEOTIDE SEQUENCE</scope>
    <source>
        <strain evidence="3">JCM 11219</strain>
    </source>
</reference>
<reference evidence="5" key="3">
    <citation type="submission" date="2022-09" db="EMBL/GenBank/DDBJ databases">
        <title>Complete genome sequence of Vulcanisaeta souniana.</title>
        <authorList>
            <person name="Kato S."/>
            <person name="Itoh T."/>
            <person name="Ohkuma M."/>
        </authorList>
    </citation>
    <scope>NUCLEOTIDE SEQUENCE [LARGE SCALE GENOMIC DNA]</scope>
    <source>
        <strain evidence="5">JCM 11219</strain>
    </source>
</reference>
<reference evidence="3" key="1">
    <citation type="journal article" date="2014" name="Int. J. Syst. Evol. Microbiol.">
        <title>Complete genome sequence of Corynebacterium casei LMG S-19264T (=DSM 44701T), isolated from a smear-ripened cheese.</title>
        <authorList>
            <consortium name="US DOE Joint Genome Institute (JGI-PGF)"/>
            <person name="Walter F."/>
            <person name="Albersmeier A."/>
            <person name="Kalinowski J."/>
            <person name="Ruckert C."/>
        </authorList>
    </citation>
    <scope>NUCLEOTIDE SEQUENCE</scope>
    <source>
        <strain evidence="3">JCM 11219</strain>
    </source>
</reference>
<evidence type="ECO:0000313" key="4">
    <source>
        <dbReference type="Proteomes" id="UP000657075"/>
    </source>
</evidence>
<evidence type="ECO:0000313" key="2">
    <source>
        <dbReference type="EMBL" id="BDR92716.1"/>
    </source>
</evidence>
<dbReference type="Proteomes" id="UP001060771">
    <property type="component" value="Chromosome"/>
</dbReference>
<evidence type="ECO:0000313" key="3">
    <source>
        <dbReference type="EMBL" id="GGI84215.1"/>
    </source>
</evidence>
<keyword evidence="5" id="KW-1185">Reference proteome</keyword>
<dbReference type="GeneID" id="76207348"/>
<reference evidence="2" key="4">
    <citation type="journal article" date="2023" name="Microbiol. Resour. Announc.">
        <title>Complete Genome Sequence of Vulcanisaeta souniana Strain IC-059, a Hyperthermophilic Archaeon Isolated from Hot Spring Water in Japan.</title>
        <authorList>
            <person name="Kato S."/>
            <person name="Itoh T."/>
            <person name="Wu L."/>
            <person name="Ma J."/>
            <person name="Ohkuma M."/>
        </authorList>
    </citation>
    <scope>NUCLEOTIDE SEQUENCE</scope>
    <source>
        <strain evidence="2">JCM 11219</strain>
    </source>
</reference>
<dbReference type="OrthoDB" id="25948at2157"/>
<accession>A0A830E5B6</accession>
<dbReference type="InterPro" id="IPR011579">
    <property type="entry name" value="ATPase_dom"/>
</dbReference>
<dbReference type="InterPro" id="IPR027417">
    <property type="entry name" value="P-loop_NTPase"/>
</dbReference>
<sequence>MRRIELRLANVRINFVDRDSAIKWIEQWIDRGMALPHVVYGPEGCGKTAWLMQSAEVLRDHGFEVIYVNPIEGSFIVELGIEKLRNKLMDIIREATSQLTWGRVAWAVIDVAREAIKARVRRLAVIVDDAFQVIGLDRAAIYVKGLLGLLEHPPANYESMIAIAATSEGVSLREIGRHSWSDITPIWNMPKEGFEKLYKQIPGSKPPFEEVWGLTGGNPRMLERLYERGWNADKVIEQLILDREVTREFIRRWRREMEAVLSDPDYLWNEGPRELANELIKRNLIIYGIPSRDPDQWVDTPPPEKDEELGIGRYVAWQSPLHREAVRRALQGLM</sequence>
<dbReference type="GO" id="GO:0005524">
    <property type="term" value="F:ATP binding"/>
    <property type="evidence" value="ECO:0007669"/>
    <property type="project" value="InterPro"/>
</dbReference>
<name>A0A830E5B6_9CREN</name>
<dbReference type="Gene3D" id="3.40.50.300">
    <property type="entry name" value="P-loop containing nucleotide triphosphate hydrolases"/>
    <property type="match status" value="1"/>
</dbReference>
<dbReference type="RefSeq" id="WP_188603921.1">
    <property type="nucleotide sequence ID" value="NZ_AP026830.1"/>
</dbReference>
<gene>
    <name evidence="3" type="ORF">GCM10007112_21420</name>
    <name evidence="2" type="ORF">Vsou_18090</name>
</gene>
<dbReference type="EMBL" id="BMNM01000011">
    <property type="protein sequence ID" value="GGI84215.1"/>
    <property type="molecule type" value="Genomic_DNA"/>
</dbReference>
<feature type="domain" description="ATPase" evidence="1">
    <location>
        <begin position="15"/>
        <end position="225"/>
    </location>
</feature>
<evidence type="ECO:0000259" key="1">
    <source>
        <dbReference type="Pfam" id="PF01637"/>
    </source>
</evidence>
<proteinExistence type="predicted"/>
<dbReference type="SUPFAM" id="SSF52540">
    <property type="entry name" value="P-loop containing nucleoside triphosphate hydrolases"/>
    <property type="match status" value="1"/>
</dbReference>
<protein>
    <recommendedName>
        <fullName evidence="1">ATPase domain-containing protein</fullName>
    </recommendedName>
</protein>
<dbReference type="Proteomes" id="UP000657075">
    <property type="component" value="Unassembled WGS sequence"/>
</dbReference>
<dbReference type="AlphaFoldDB" id="A0A830E5B6"/>
<dbReference type="EMBL" id="AP026830">
    <property type="protein sequence ID" value="BDR92716.1"/>
    <property type="molecule type" value="Genomic_DNA"/>
</dbReference>
<organism evidence="3 4">
    <name type="scientific">Vulcanisaeta souniana JCM 11219</name>
    <dbReference type="NCBI Taxonomy" id="1293586"/>
    <lineage>
        <taxon>Archaea</taxon>
        <taxon>Thermoproteota</taxon>
        <taxon>Thermoprotei</taxon>
        <taxon>Thermoproteales</taxon>
        <taxon>Thermoproteaceae</taxon>
        <taxon>Vulcanisaeta</taxon>
    </lineage>
</organism>
<evidence type="ECO:0000313" key="5">
    <source>
        <dbReference type="Proteomes" id="UP001060771"/>
    </source>
</evidence>